<dbReference type="Pfam" id="PF13456">
    <property type="entry name" value="RVT_3"/>
    <property type="match status" value="1"/>
</dbReference>
<gene>
    <name evidence="3" type="ordered locus">Emin_1173</name>
</gene>
<name>B2KDX8_ELUMP</name>
<dbReference type="Gene3D" id="3.30.420.10">
    <property type="entry name" value="Ribonuclease H-like superfamily/Ribonuclease H"/>
    <property type="match status" value="1"/>
</dbReference>
<dbReference type="PANTHER" id="PTHR48475:SF1">
    <property type="entry name" value="RNASE H TYPE-1 DOMAIN-CONTAINING PROTEIN"/>
    <property type="match status" value="1"/>
</dbReference>
<dbReference type="EMBL" id="CP001055">
    <property type="protein sequence ID" value="ACC98724.1"/>
    <property type="molecule type" value="Genomic_DNA"/>
</dbReference>
<dbReference type="PROSITE" id="PS50879">
    <property type="entry name" value="RNASE_H_1"/>
    <property type="match status" value="1"/>
</dbReference>
<evidence type="ECO:0000313" key="4">
    <source>
        <dbReference type="Proteomes" id="UP000001029"/>
    </source>
</evidence>
<dbReference type="STRING" id="445932.Emin_1173"/>
<dbReference type="GO" id="GO:0004523">
    <property type="term" value="F:RNA-DNA hybrid ribonuclease activity"/>
    <property type="evidence" value="ECO:0007669"/>
    <property type="project" value="InterPro"/>
</dbReference>
<dbReference type="AlphaFoldDB" id="B2KDX8"/>
<feature type="compositionally biased region" description="Basic and acidic residues" evidence="1">
    <location>
        <begin position="158"/>
        <end position="170"/>
    </location>
</feature>
<evidence type="ECO:0000256" key="1">
    <source>
        <dbReference type="SAM" id="MobiDB-lite"/>
    </source>
</evidence>
<dbReference type="KEGG" id="emi:Emin_1173"/>
<dbReference type="Proteomes" id="UP000001029">
    <property type="component" value="Chromosome"/>
</dbReference>
<dbReference type="GO" id="GO:0003676">
    <property type="term" value="F:nucleic acid binding"/>
    <property type="evidence" value="ECO:0007669"/>
    <property type="project" value="InterPro"/>
</dbReference>
<dbReference type="InterPro" id="IPR002156">
    <property type="entry name" value="RNaseH_domain"/>
</dbReference>
<feature type="domain" description="RNase H type-1" evidence="2">
    <location>
        <begin position="1"/>
        <end position="130"/>
    </location>
</feature>
<dbReference type="HOGENOM" id="CLU_095977_0_0_0"/>
<accession>B2KDX8</accession>
<dbReference type="OrthoDB" id="7845843at2"/>
<sequence length="194" mass="21367">MKVIINVDGGSRGNPGPGASAYVIKDAKGKIIAQEGVFLGICTNNEAEFKALLFAFGAAAKLKATHIQIYADSQLLVKQFLGEYKIKSPNLVPIMEEIRKKAKPFSSVQIAHVPREKNKEADKLANIAMDKATKPVIQKMKADAENFYKTQNKEKIINHLSAKTEEEEKPLSPASAKNKTSKTKKAEPEQLELF</sequence>
<dbReference type="RefSeq" id="WP_012415339.1">
    <property type="nucleotide sequence ID" value="NC_010644.1"/>
</dbReference>
<protein>
    <submittedName>
        <fullName evidence="3">Ribonuclease HI</fullName>
    </submittedName>
</protein>
<dbReference type="InterPro" id="IPR012337">
    <property type="entry name" value="RNaseH-like_sf"/>
</dbReference>
<reference evidence="3 4" key="1">
    <citation type="journal article" date="2009" name="Appl. Environ. Microbiol.">
        <title>Genomic analysis of 'Elusimicrobium minutum,' the first cultivated representative of the phylum 'Elusimicrobia' (formerly termite group 1).</title>
        <authorList>
            <person name="Herlemann D.P.R."/>
            <person name="Geissinger O."/>
            <person name="Ikeda-Ohtsubo W."/>
            <person name="Kunin V."/>
            <person name="Sun H."/>
            <person name="Lapidus A."/>
            <person name="Hugenholtz P."/>
            <person name="Brune A."/>
        </authorList>
    </citation>
    <scope>NUCLEOTIDE SEQUENCE [LARGE SCALE GENOMIC DNA]</scope>
    <source>
        <strain evidence="3 4">Pei191</strain>
    </source>
</reference>
<dbReference type="InterPro" id="IPR036397">
    <property type="entry name" value="RNaseH_sf"/>
</dbReference>
<feature type="region of interest" description="Disordered" evidence="1">
    <location>
        <begin position="158"/>
        <end position="194"/>
    </location>
</feature>
<evidence type="ECO:0000313" key="3">
    <source>
        <dbReference type="EMBL" id="ACC98724.1"/>
    </source>
</evidence>
<dbReference type="SUPFAM" id="SSF53098">
    <property type="entry name" value="Ribonuclease H-like"/>
    <property type="match status" value="1"/>
</dbReference>
<organism evidence="3 4">
    <name type="scientific">Elusimicrobium minutum (strain Pei191)</name>
    <dbReference type="NCBI Taxonomy" id="445932"/>
    <lineage>
        <taxon>Bacteria</taxon>
        <taxon>Pseudomonadati</taxon>
        <taxon>Elusimicrobiota</taxon>
        <taxon>Elusimicrobia</taxon>
        <taxon>Elusimicrobiales</taxon>
        <taxon>Elusimicrobiaceae</taxon>
        <taxon>Elusimicrobium</taxon>
    </lineage>
</organism>
<proteinExistence type="predicted"/>
<dbReference type="PANTHER" id="PTHR48475">
    <property type="entry name" value="RIBONUCLEASE H"/>
    <property type="match status" value="1"/>
</dbReference>
<keyword evidence="4" id="KW-1185">Reference proteome</keyword>
<dbReference type="CDD" id="cd09279">
    <property type="entry name" value="RNase_HI_like"/>
    <property type="match status" value="1"/>
</dbReference>
<evidence type="ECO:0000259" key="2">
    <source>
        <dbReference type="PROSITE" id="PS50879"/>
    </source>
</evidence>